<feature type="domain" description="Histidine kinase" evidence="9">
    <location>
        <begin position="258"/>
        <end position="474"/>
    </location>
</feature>
<dbReference type="GO" id="GO:0005524">
    <property type="term" value="F:ATP binding"/>
    <property type="evidence" value="ECO:0007669"/>
    <property type="project" value="UniProtKB-KW"/>
</dbReference>
<dbReference type="PANTHER" id="PTHR43065">
    <property type="entry name" value="SENSOR HISTIDINE KINASE"/>
    <property type="match status" value="1"/>
</dbReference>
<evidence type="ECO:0000256" key="8">
    <source>
        <dbReference type="SAM" id="MobiDB-lite"/>
    </source>
</evidence>
<dbReference type="AlphaFoldDB" id="A0A4S4LM51"/>
<dbReference type="GO" id="GO:0009584">
    <property type="term" value="P:detection of visible light"/>
    <property type="evidence" value="ECO:0007669"/>
    <property type="project" value="InterPro"/>
</dbReference>
<organism evidence="11 12">
    <name type="scientific">Bondarzewia mesenterica</name>
    <dbReference type="NCBI Taxonomy" id="1095465"/>
    <lineage>
        <taxon>Eukaryota</taxon>
        <taxon>Fungi</taxon>
        <taxon>Dikarya</taxon>
        <taxon>Basidiomycota</taxon>
        <taxon>Agaricomycotina</taxon>
        <taxon>Agaricomycetes</taxon>
        <taxon>Russulales</taxon>
        <taxon>Bondarzewiaceae</taxon>
        <taxon>Bondarzewia</taxon>
    </lineage>
</organism>
<evidence type="ECO:0000256" key="6">
    <source>
        <dbReference type="ARBA" id="ARBA00023012"/>
    </source>
</evidence>
<dbReference type="Pfam" id="PF00512">
    <property type="entry name" value="HisKA"/>
    <property type="match status" value="1"/>
</dbReference>
<keyword evidence="12" id="KW-1185">Reference proteome</keyword>
<dbReference type="InterPro" id="IPR011006">
    <property type="entry name" value="CheY-like_superfamily"/>
</dbReference>
<protein>
    <recommendedName>
        <fullName evidence="13">Response regulatory domain-containing protein</fullName>
    </recommendedName>
</protein>
<keyword evidence="4" id="KW-0418">Kinase</keyword>
<dbReference type="InterPro" id="IPR043150">
    <property type="entry name" value="Phytochrome_PHY_sf"/>
</dbReference>
<reference evidence="11 12" key="1">
    <citation type="submission" date="2019-02" db="EMBL/GenBank/DDBJ databases">
        <title>Genome sequencing of the rare red list fungi Bondarzewia mesenterica.</title>
        <authorList>
            <person name="Buettner E."/>
            <person name="Kellner H."/>
        </authorList>
    </citation>
    <scope>NUCLEOTIDE SEQUENCE [LARGE SCALE GENOMIC DNA]</scope>
    <source>
        <strain evidence="11 12">DSM 108281</strain>
    </source>
</reference>
<dbReference type="InterPro" id="IPR013515">
    <property type="entry name" value="Phytochrome_cen-reg"/>
</dbReference>
<dbReference type="SMART" id="SM00388">
    <property type="entry name" value="HisKA"/>
    <property type="match status" value="1"/>
</dbReference>
<evidence type="ECO:0000313" key="11">
    <source>
        <dbReference type="EMBL" id="THH13266.1"/>
    </source>
</evidence>
<dbReference type="OrthoDB" id="60033at2759"/>
<evidence type="ECO:0000256" key="7">
    <source>
        <dbReference type="PROSITE-ProRule" id="PRU00169"/>
    </source>
</evidence>
<dbReference type="InterPro" id="IPR036097">
    <property type="entry name" value="HisK_dim/P_sf"/>
</dbReference>
<dbReference type="SMART" id="SM00387">
    <property type="entry name" value="HATPase_c"/>
    <property type="match status" value="1"/>
</dbReference>
<dbReference type="SUPFAM" id="SSF55781">
    <property type="entry name" value="GAF domain-like"/>
    <property type="match status" value="2"/>
</dbReference>
<keyword evidence="2" id="KW-0808">Transferase</keyword>
<dbReference type="InterPro" id="IPR003594">
    <property type="entry name" value="HATPase_dom"/>
</dbReference>
<feature type="domain" description="Response regulatory" evidence="10">
    <location>
        <begin position="551"/>
        <end position="693"/>
    </location>
</feature>
<proteinExistence type="predicted"/>
<feature type="compositionally biased region" description="Low complexity" evidence="8">
    <location>
        <begin position="494"/>
        <end position="505"/>
    </location>
</feature>
<evidence type="ECO:0000256" key="4">
    <source>
        <dbReference type="ARBA" id="ARBA00022777"/>
    </source>
</evidence>
<dbReference type="SUPFAM" id="SSF52172">
    <property type="entry name" value="CheY-like"/>
    <property type="match status" value="1"/>
</dbReference>
<dbReference type="GO" id="GO:0000155">
    <property type="term" value="F:phosphorelay sensor kinase activity"/>
    <property type="evidence" value="ECO:0007669"/>
    <property type="project" value="InterPro"/>
</dbReference>
<evidence type="ECO:0008006" key="13">
    <source>
        <dbReference type="Google" id="ProtNLM"/>
    </source>
</evidence>
<dbReference type="Gene3D" id="3.30.450.270">
    <property type="match status" value="2"/>
</dbReference>
<evidence type="ECO:0000256" key="3">
    <source>
        <dbReference type="ARBA" id="ARBA00022741"/>
    </source>
</evidence>
<dbReference type="InterPro" id="IPR003661">
    <property type="entry name" value="HisK_dim/P_dom"/>
</dbReference>
<keyword evidence="6" id="KW-0902">Two-component regulatory system</keyword>
<name>A0A4S4LM51_9AGAM</name>
<dbReference type="InterPro" id="IPR005467">
    <property type="entry name" value="His_kinase_dom"/>
</dbReference>
<gene>
    <name evidence="11" type="ORF">EW146_g6932</name>
</gene>
<feature type="region of interest" description="Disordered" evidence="8">
    <location>
        <begin position="560"/>
        <end position="583"/>
    </location>
</feature>
<dbReference type="Gene3D" id="3.30.450.40">
    <property type="match status" value="2"/>
</dbReference>
<dbReference type="InterPro" id="IPR036890">
    <property type="entry name" value="HATPase_C_sf"/>
</dbReference>
<feature type="modified residue" description="4-aspartylphosphate" evidence="7">
    <location>
        <position position="613"/>
    </location>
</feature>
<dbReference type="SMART" id="SM00448">
    <property type="entry name" value="REC"/>
    <property type="match status" value="1"/>
</dbReference>
<dbReference type="Gene3D" id="1.10.287.130">
    <property type="match status" value="1"/>
</dbReference>
<keyword evidence="1 7" id="KW-0597">Phosphoprotein</keyword>
<dbReference type="Pfam" id="PF00360">
    <property type="entry name" value="PHY"/>
    <property type="match status" value="1"/>
</dbReference>
<evidence type="ECO:0000259" key="10">
    <source>
        <dbReference type="PROSITE" id="PS50110"/>
    </source>
</evidence>
<dbReference type="InterPro" id="IPR029016">
    <property type="entry name" value="GAF-like_dom_sf"/>
</dbReference>
<dbReference type="CDD" id="cd17546">
    <property type="entry name" value="REC_hyHK_CKI1_RcsC-like"/>
    <property type="match status" value="1"/>
</dbReference>
<dbReference type="PROSITE" id="PS50109">
    <property type="entry name" value="HIS_KIN"/>
    <property type="match status" value="1"/>
</dbReference>
<dbReference type="SUPFAM" id="SSF55874">
    <property type="entry name" value="ATPase domain of HSP90 chaperone/DNA topoisomerase II/histidine kinase"/>
    <property type="match status" value="1"/>
</dbReference>
<feature type="region of interest" description="Disordered" evidence="8">
    <location>
        <begin position="520"/>
        <end position="542"/>
    </location>
</feature>
<dbReference type="InterPro" id="IPR001789">
    <property type="entry name" value="Sig_transdc_resp-reg_receiver"/>
</dbReference>
<dbReference type="Gene3D" id="3.30.450.20">
    <property type="entry name" value="PAS domain"/>
    <property type="match status" value="1"/>
</dbReference>
<evidence type="ECO:0000313" key="12">
    <source>
        <dbReference type="Proteomes" id="UP000310158"/>
    </source>
</evidence>
<feature type="region of interest" description="Disordered" evidence="8">
    <location>
        <begin position="477"/>
        <end position="505"/>
    </location>
</feature>
<evidence type="ECO:0000256" key="2">
    <source>
        <dbReference type="ARBA" id="ARBA00022679"/>
    </source>
</evidence>
<dbReference type="PANTHER" id="PTHR43065:SF10">
    <property type="entry name" value="PEROXIDE STRESS-ACTIVATED HISTIDINE KINASE MAK3"/>
    <property type="match status" value="1"/>
</dbReference>
<evidence type="ECO:0000256" key="1">
    <source>
        <dbReference type="ARBA" id="ARBA00022553"/>
    </source>
</evidence>
<dbReference type="GO" id="GO:0006355">
    <property type="term" value="P:regulation of DNA-templated transcription"/>
    <property type="evidence" value="ECO:0007669"/>
    <property type="project" value="InterPro"/>
</dbReference>
<keyword evidence="3" id="KW-0547">Nucleotide-binding</keyword>
<dbReference type="Gene3D" id="3.30.565.10">
    <property type="entry name" value="Histidine kinase-like ATPase, C-terminal domain"/>
    <property type="match status" value="1"/>
</dbReference>
<evidence type="ECO:0000259" key="9">
    <source>
        <dbReference type="PROSITE" id="PS50109"/>
    </source>
</evidence>
<keyword evidence="5" id="KW-0067">ATP-binding</keyword>
<dbReference type="SUPFAM" id="SSF47384">
    <property type="entry name" value="Homodimeric domain of signal transducing histidine kinase"/>
    <property type="match status" value="1"/>
</dbReference>
<dbReference type="EMBL" id="SGPL01000371">
    <property type="protein sequence ID" value="THH13266.1"/>
    <property type="molecule type" value="Genomic_DNA"/>
</dbReference>
<dbReference type="Pfam" id="PF02518">
    <property type="entry name" value="HATPase_c"/>
    <property type="match status" value="1"/>
</dbReference>
<dbReference type="PROSITE" id="PS50110">
    <property type="entry name" value="RESPONSE_REGULATORY"/>
    <property type="match status" value="1"/>
</dbReference>
<dbReference type="Proteomes" id="UP000310158">
    <property type="component" value="Unassembled WGS sequence"/>
</dbReference>
<dbReference type="Gene3D" id="3.40.50.2300">
    <property type="match status" value="1"/>
</dbReference>
<accession>A0A4S4LM51</accession>
<dbReference type="Pfam" id="PF00072">
    <property type="entry name" value="Response_reg"/>
    <property type="match status" value="1"/>
</dbReference>
<sequence>MCQLYDRGQTNARLVVKNAEDLETSLVDNLPTSLTHPRSQSAFWQNMTHCYLRAMSPIHLKYLGNMGVRSSMSISIMAFGALRGLVRLLLLRDSISRNIERLSYAQRLQTRKLVCVTPTGYIVSNADDLLGLFDADFGMLVIGEGAKILGPNQHGQEVLIMTEYLRLKQFDMIQGQPRDVHWTGNPHKDGTEAKATLDPQRSFKVWSGTVAGRFRNWTDEQLETAGVLAPVYGKFIEVSRQKETALQTTKLTNLLLSNAGHEVRTPLNHILNCLELALNGALDLETRETLSQSHAASKSLLFTINDLLDLIRLESGQETSFNEPFNLPMAIEEATNLYRNEAQRRNLEFQLDLWSSPLIVVGDSTKLRTVVANLAANALKYTQTGGITITCRAFGEPQGLRNPEQVAVEIIVADTECGIPEAKLESISASLSKWIRPCPRGAARPVSSSSSVQLRVDSKVDQGSRFSFLIPFTLSDGNERPGSKSSGRSPLARHQSSSHGSGSSQEVDILVNAFSSTLRCPGPGVERRSSPESRPGMYPITGCASPIRPVRIDEYEMDEKYSRSRTRTKSVSSPTVSQQPTIQEKHKFMQAPDGKLRVLIVESDQGFDYILMDVQMPILNGFEATERIRSVEPSLSVVSQRASHLLNGRIPIFAVSASLLERQRDELANIGVDGWILKPIDFKRLSANLRGVTDPRQRQRDEYKSGHWEIGGWLPRDWDDGACTGTSEAIEGTAASRLATAVLA</sequence>
<evidence type="ECO:0000256" key="5">
    <source>
        <dbReference type="ARBA" id="ARBA00022840"/>
    </source>
</evidence>
<comment type="caution">
    <text evidence="11">The sequence shown here is derived from an EMBL/GenBank/DDBJ whole genome shotgun (WGS) entry which is preliminary data.</text>
</comment>
<dbReference type="CDD" id="cd00082">
    <property type="entry name" value="HisKA"/>
    <property type="match status" value="1"/>
</dbReference>